<dbReference type="VEuPathDB" id="FungiDB:ACJ73_05895"/>
<evidence type="ECO:0000313" key="4">
    <source>
        <dbReference type="Proteomes" id="UP000242791"/>
    </source>
</evidence>
<evidence type="ECO:0000259" key="2">
    <source>
        <dbReference type="Pfam" id="PF12776"/>
    </source>
</evidence>
<gene>
    <name evidence="3" type="ORF">ACJ73_05895</name>
</gene>
<dbReference type="Pfam" id="PF12776">
    <property type="entry name" value="Myb_DNA-bind_3"/>
    <property type="match status" value="1"/>
</dbReference>
<dbReference type="STRING" id="1658174.A0A1J9Q2J9"/>
<dbReference type="OrthoDB" id="4195498at2759"/>
<comment type="caution">
    <text evidence="3">The sequence shown here is derived from an EMBL/GenBank/DDBJ whole genome shotgun (WGS) entry which is preliminary data.</text>
</comment>
<name>A0A1J9Q2J9_9EURO</name>
<dbReference type="PANTHER" id="PTHR46929:SF3">
    <property type="entry name" value="MYB_SANT-LIKE DOMAIN-CONTAINING PROTEIN"/>
    <property type="match status" value="1"/>
</dbReference>
<protein>
    <recommendedName>
        <fullName evidence="2">Myb/SANT-like domain-containing protein</fullName>
    </recommendedName>
</protein>
<feature type="signal peptide" evidence="1">
    <location>
        <begin position="1"/>
        <end position="18"/>
    </location>
</feature>
<dbReference type="AlphaFoldDB" id="A0A1J9Q2J9"/>
<feature type="chain" id="PRO_5012701548" description="Myb/SANT-like domain-containing protein" evidence="1">
    <location>
        <begin position="19"/>
        <end position="213"/>
    </location>
</feature>
<proteinExistence type="predicted"/>
<accession>A0A1J9Q2J9</accession>
<dbReference type="PANTHER" id="PTHR46929">
    <property type="entry name" value="EXPRESSED PROTEIN"/>
    <property type="match status" value="1"/>
</dbReference>
<feature type="domain" description="Myb/SANT-like" evidence="2">
    <location>
        <begin position="72"/>
        <end position="168"/>
    </location>
</feature>
<keyword evidence="1" id="KW-0732">Signal</keyword>
<evidence type="ECO:0000256" key="1">
    <source>
        <dbReference type="SAM" id="SignalP"/>
    </source>
</evidence>
<sequence length="213" mass="24695">MAYLTFSFACIARHSACAAACCNTRDVIDEDYSTQLTVSPVLQSFQSASQSASQYASQSASRSAAQYRMRISWSSTMDETMLLGLLDAKKDGWETDNGNFKVHGWNIAVQAVRRVTHQNVNKSNIDNRWRSNKRIWRLWMKHENQISGWTWCAERETYINDPEVMDEYFRRHPDMILFQHQGPAFRELYEQLLDGKLATDPSIPAYIYTKFKL</sequence>
<reference evidence="3 4" key="1">
    <citation type="submission" date="2015-08" db="EMBL/GenBank/DDBJ databases">
        <title>Emmonsia species relationships and genome sequence.</title>
        <authorList>
            <person name="Cuomo C.A."/>
            <person name="Schwartz I.S."/>
            <person name="Kenyon C."/>
            <person name="De Hoog G.S."/>
            <person name="Govender N.P."/>
            <person name="Botha A."/>
            <person name="Moreno L."/>
            <person name="De Vries M."/>
            <person name="Munoz J.F."/>
            <person name="Stielow J.B."/>
        </authorList>
    </citation>
    <scope>NUCLEOTIDE SEQUENCE [LARGE SCALE GENOMIC DNA]</scope>
    <source>
        <strain evidence="3 4">EI222</strain>
    </source>
</reference>
<keyword evidence="4" id="KW-1185">Reference proteome</keyword>
<evidence type="ECO:0000313" key="3">
    <source>
        <dbReference type="EMBL" id="OJD22752.1"/>
    </source>
</evidence>
<dbReference type="EMBL" id="LGTZ01000968">
    <property type="protein sequence ID" value="OJD22752.1"/>
    <property type="molecule type" value="Genomic_DNA"/>
</dbReference>
<organism evidence="3 4">
    <name type="scientific">Blastomyces percursus</name>
    <dbReference type="NCBI Taxonomy" id="1658174"/>
    <lineage>
        <taxon>Eukaryota</taxon>
        <taxon>Fungi</taxon>
        <taxon>Dikarya</taxon>
        <taxon>Ascomycota</taxon>
        <taxon>Pezizomycotina</taxon>
        <taxon>Eurotiomycetes</taxon>
        <taxon>Eurotiomycetidae</taxon>
        <taxon>Onygenales</taxon>
        <taxon>Ajellomycetaceae</taxon>
        <taxon>Blastomyces</taxon>
    </lineage>
</organism>
<dbReference type="Proteomes" id="UP000242791">
    <property type="component" value="Unassembled WGS sequence"/>
</dbReference>
<dbReference type="InterPro" id="IPR024752">
    <property type="entry name" value="Myb/SANT-like_dom"/>
</dbReference>